<dbReference type="PROSITE" id="PS51186">
    <property type="entry name" value="GNAT"/>
    <property type="match status" value="1"/>
</dbReference>
<dbReference type="Proteomes" id="UP000035661">
    <property type="component" value="Chromosome"/>
</dbReference>
<sequence>MLIIKPVNNIDALYLFQLEKENYPQHYYKYRNLIQMINNPQYYFYKITRGDNIILGYFILLKSGDDLEIIKLTVAKKYHHQGYDTKMLNYIINNFQYNNIFLEVRVDNQNALKLYYQQGFVKIREIPNYYDNVAADVLQYHQ</sequence>
<dbReference type="InterPro" id="IPR016181">
    <property type="entry name" value="Acyl_CoA_acyltransferase"/>
</dbReference>
<dbReference type="GO" id="GO:0016747">
    <property type="term" value="F:acyltransferase activity, transferring groups other than amino-acyl groups"/>
    <property type="evidence" value="ECO:0007669"/>
    <property type="project" value="InterPro"/>
</dbReference>
<reference evidence="3" key="2">
    <citation type="submission" date="2015-06" db="EMBL/GenBank/DDBJ databases">
        <title>Complete genome sequence of Spiroplasma eriocheiris TDA-040725-5 (DSM 21848).</title>
        <authorList>
            <person name="Lo W.-S."/>
            <person name="Kuo C.-H."/>
        </authorList>
    </citation>
    <scope>NUCLEOTIDE SEQUENCE [LARGE SCALE GENOMIC DNA]</scope>
    <source>
        <strain evidence="3">TDA-040725-5</strain>
    </source>
</reference>
<dbReference type="SUPFAM" id="SSF55729">
    <property type="entry name" value="Acyl-CoA N-acyltransferases (Nat)"/>
    <property type="match status" value="1"/>
</dbReference>
<name>A0A0H3XKM1_9MOLU</name>
<evidence type="ECO:0000259" key="1">
    <source>
        <dbReference type="PROSITE" id="PS51186"/>
    </source>
</evidence>
<proteinExistence type="predicted"/>
<keyword evidence="3" id="KW-1185">Reference proteome</keyword>
<reference evidence="2 3" key="1">
    <citation type="journal article" date="2015" name="Genome Biol. Evol.">
        <title>Found and Lost: The Fates of Horizontally Acquired Genes in Arthropod-Symbiotic Spiroplasma.</title>
        <authorList>
            <person name="Lo W.S."/>
            <person name="Gasparich G.E."/>
            <person name="Kuo C.H."/>
        </authorList>
    </citation>
    <scope>NUCLEOTIDE SEQUENCE [LARGE SCALE GENOMIC DNA]</scope>
    <source>
        <strain evidence="3">TDA-040725-5</strain>
    </source>
</reference>
<dbReference type="STRING" id="315358.SERIO_v1c09160"/>
<dbReference type="Gene3D" id="3.40.630.30">
    <property type="match status" value="1"/>
</dbReference>
<dbReference type="Pfam" id="PF00583">
    <property type="entry name" value="Acetyltransf_1"/>
    <property type="match status" value="1"/>
</dbReference>
<evidence type="ECO:0000313" key="3">
    <source>
        <dbReference type="Proteomes" id="UP000035661"/>
    </source>
</evidence>
<keyword evidence="2" id="KW-0808">Transferase</keyword>
<feature type="domain" description="N-acetyltransferase" evidence="1">
    <location>
        <begin position="2"/>
        <end position="142"/>
    </location>
</feature>
<dbReference type="RefSeq" id="WP_047791675.1">
    <property type="nucleotide sequence ID" value="NZ_CP011856.1"/>
</dbReference>
<dbReference type="InterPro" id="IPR000182">
    <property type="entry name" value="GNAT_dom"/>
</dbReference>
<dbReference type="EMBL" id="CP011856">
    <property type="protein sequence ID" value="AKM54476.1"/>
    <property type="molecule type" value="Genomic_DNA"/>
</dbReference>
<gene>
    <name evidence="2" type="ORF">SERIO_v1c09160</name>
</gene>
<dbReference type="AlphaFoldDB" id="A0A0H3XKM1"/>
<dbReference type="KEGG" id="seri:SERIO_v1c09160"/>
<protein>
    <submittedName>
        <fullName evidence="2">Ribosomal-protein-alanine acetyltransferase</fullName>
    </submittedName>
</protein>
<organism evidence="2 3">
    <name type="scientific">Spiroplasma eriocheiris</name>
    <dbReference type="NCBI Taxonomy" id="315358"/>
    <lineage>
        <taxon>Bacteria</taxon>
        <taxon>Bacillati</taxon>
        <taxon>Mycoplasmatota</taxon>
        <taxon>Mollicutes</taxon>
        <taxon>Entomoplasmatales</taxon>
        <taxon>Spiroplasmataceae</taxon>
        <taxon>Spiroplasma</taxon>
    </lineage>
</organism>
<accession>A0A0H3XKM1</accession>
<dbReference type="PATRIC" id="fig|743698.3.peg.925"/>
<evidence type="ECO:0000313" key="2">
    <source>
        <dbReference type="EMBL" id="AKM54476.1"/>
    </source>
</evidence>